<proteinExistence type="predicted"/>
<dbReference type="SUPFAM" id="SSF56935">
    <property type="entry name" value="Porins"/>
    <property type="match status" value="1"/>
</dbReference>
<dbReference type="AlphaFoldDB" id="A0A645B7W6"/>
<keyword evidence="2" id="KW-0472">Membrane</keyword>
<dbReference type="Gene3D" id="2.40.170.20">
    <property type="entry name" value="TonB-dependent receptor, beta-barrel domain"/>
    <property type="match status" value="1"/>
</dbReference>
<dbReference type="InterPro" id="IPR036942">
    <property type="entry name" value="Beta-barrel_TonB_sf"/>
</dbReference>
<name>A0A645B7W6_9ZZZZ</name>
<comment type="subcellular location">
    <subcellularLocation>
        <location evidence="1">Cell outer membrane</location>
    </subcellularLocation>
</comment>
<evidence type="ECO:0000256" key="3">
    <source>
        <dbReference type="ARBA" id="ARBA00023237"/>
    </source>
</evidence>
<gene>
    <name evidence="4" type="ORF">SDC9_108362</name>
</gene>
<dbReference type="EMBL" id="VSSQ01018376">
    <property type="protein sequence ID" value="MPM61502.1"/>
    <property type="molecule type" value="Genomic_DNA"/>
</dbReference>
<evidence type="ECO:0000256" key="2">
    <source>
        <dbReference type="ARBA" id="ARBA00023136"/>
    </source>
</evidence>
<accession>A0A645B7W6</accession>
<comment type="caution">
    <text evidence="4">The sequence shown here is derived from an EMBL/GenBank/DDBJ whole genome shotgun (WGS) entry which is preliminary data.</text>
</comment>
<protein>
    <submittedName>
        <fullName evidence="4">Uncharacterized protein</fullName>
    </submittedName>
</protein>
<dbReference type="GO" id="GO:0009279">
    <property type="term" value="C:cell outer membrane"/>
    <property type="evidence" value="ECO:0007669"/>
    <property type="project" value="UniProtKB-SubCell"/>
</dbReference>
<evidence type="ECO:0000256" key="1">
    <source>
        <dbReference type="ARBA" id="ARBA00004442"/>
    </source>
</evidence>
<organism evidence="4">
    <name type="scientific">bioreactor metagenome</name>
    <dbReference type="NCBI Taxonomy" id="1076179"/>
    <lineage>
        <taxon>unclassified sequences</taxon>
        <taxon>metagenomes</taxon>
        <taxon>ecological metagenomes</taxon>
    </lineage>
</organism>
<sequence length="569" mass="64654">MEITKGKLLGNFHDSLGRFNLSFDYSIFDKPIKNLYEFSPLAAATIEHGAAPSYPVLYVKAGSNFPLNPYGEVFIRPKTGEKFSLSMGALHNSYLSKLPNIRLDGGRLEPGEQKNSAPSSLNRFFIDPVFRWKNGEIGINAAHETIAASYYGLNAQYSSFNEASAMRDSMGKRSNVSKVSMYARSRNKKNNSFHYSTHISYTGLSSESNHLTIRESDILTLDELFLRALPPQYDLNTHNPKEKTVSVSIDAGAGFAGYNTLMAGASYQAATPLYSDTLNRSNLQLHPRYTFKKGRWDFELGLKYNRWWEGTTNDYNIYFSGSASLEVVQKKLWIYGFLDGQNNFMTFERMLRSNPWISPNIHIKNIEQPVIARAGIKGSLMDRFSFNFWGGYEEYRNQIYFYSNPNQFYSATSPWAGIDAFYRDETRLGAGVDLSYYSTVFSGSFNSEYYTFKDQDNQSDKHFNYSPLTIRASGRYNWRERIAVSADLLFKSNTPTITNMGIVYESTPENLTVAETRAYLRANVTLSYSYNKNLSFYLELNNILNSTIVEYGTYTMPGFNGGLGISFKL</sequence>
<keyword evidence="3" id="KW-0998">Cell outer membrane</keyword>
<evidence type="ECO:0000313" key="4">
    <source>
        <dbReference type="EMBL" id="MPM61502.1"/>
    </source>
</evidence>
<reference evidence="4" key="1">
    <citation type="submission" date="2019-08" db="EMBL/GenBank/DDBJ databases">
        <authorList>
            <person name="Kucharzyk K."/>
            <person name="Murdoch R.W."/>
            <person name="Higgins S."/>
            <person name="Loffler F."/>
        </authorList>
    </citation>
    <scope>NUCLEOTIDE SEQUENCE</scope>
</reference>